<organism evidence="1 2">
    <name type="scientific">Haematococcus lacustris</name>
    <name type="common">Green alga</name>
    <name type="synonym">Haematococcus pluvialis</name>
    <dbReference type="NCBI Taxonomy" id="44745"/>
    <lineage>
        <taxon>Eukaryota</taxon>
        <taxon>Viridiplantae</taxon>
        <taxon>Chlorophyta</taxon>
        <taxon>core chlorophytes</taxon>
        <taxon>Chlorophyceae</taxon>
        <taxon>CS clade</taxon>
        <taxon>Chlamydomonadales</taxon>
        <taxon>Haematococcaceae</taxon>
        <taxon>Haematococcus</taxon>
    </lineage>
</organism>
<accession>A0A699YTW4</accession>
<dbReference type="EMBL" id="BLLF01000298">
    <property type="protein sequence ID" value="GFH10234.1"/>
    <property type="molecule type" value="Genomic_DNA"/>
</dbReference>
<comment type="caution">
    <text evidence="1">The sequence shown here is derived from an EMBL/GenBank/DDBJ whole genome shotgun (WGS) entry which is preliminary data.</text>
</comment>
<gene>
    <name evidence="1" type="ORF">HaLaN_05512</name>
</gene>
<protein>
    <submittedName>
        <fullName evidence="1">Uncharacterized protein</fullName>
    </submittedName>
</protein>
<proteinExistence type="predicted"/>
<evidence type="ECO:0000313" key="1">
    <source>
        <dbReference type="EMBL" id="GFH10234.1"/>
    </source>
</evidence>
<keyword evidence="2" id="KW-1185">Reference proteome</keyword>
<sequence>MTCANPTYRLSMVVPAGVAAASCSSCGWMAVDQRAHPHGVNSVPHLVSLSGTRSQPTLQWDFRCCR</sequence>
<reference evidence="1 2" key="1">
    <citation type="submission" date="2020-02" db="EMBL/GenBank/DDBJ databases">
        <title>Draft genome sequence of Haematococcus lacustris strain NIES-144.</title>
        <authorList>
            <person name="Morimoto D."/>
            <person name="Nakagawa S."/>
            <person name="Yoshida T."/>
            <person name="Sawayama S."/>
        </authorList>
    </citation>
    <scope>NUCLEOTIDE SEQUENCE [LARGE SCALE GENOMIC DNA]</scope>
    <source>
        <strain evidence="1 2">NIES-144</strain>
    </source>
</reference>
<name>A0A699YTW4_HAELA</name>
<evidence type="ECO:0000313" key="2">
    <source>
        <dbReference type="Proteomes" id="UP000485058"/>
    </source>
</evidence>
<dbReference type="AlphaFoldDB" id="A0A699YTW4"/>
<dbReference type="Proteomes" id="UP000485058">
    <property type="component" value="Unassembled WGS sequence"/>
</dbReference>